<keyword evidence="3" id="KW-1185">Reference proteome</keyword>
<gene>
    <name evidence="2" type="ORF">IC608_04560</name>
</gene>
<dbReference type="EMBL" id="JACYFU010000001">
    <property type="protein sequence ID" value="MBD8064745.1"/>
    <property type="molecule type" value="Genomic_DNA"/>
</dbReference>
<feature type="region of interest" description="Disordered" evidence="1">
    <location>
        <begin position="148"/>
        <end position="183"/>
    </location>
</feature>
<dbReference type="Proteomes" id="UP000654108">
    <property type="component" value="Unassembled WGS sequence"/>
</dbReference>
<protein>
    <submittedName>
        <fullName evidence="2">Uncharacterized protein</fullName>
    </submittedName>
</protein>
<sequence length="183" mass="16708">MANEVGARAVPGATPPAAVGVKAGAIGLPEALAGLGTSAVVGLAGGAVGAVVEGRVPTLADAMVDAGACGAPICVGEIPVLVGFGRPCPPSAAVLSTDAAEAAGKVPLEAPACGVTGAEPEAIPADMDGAAASIGCCAVRASGDSSTVAAAEEGTPAAGAGTFGPPAAAGAPPFGAVTDKSVS</sequence>
<comment type="caution">
    <text evidence="2">The sequence shown here is derived from an EMBL/GenBank/DDBJ whole genome shotgun (WGS) entry which is preliminary data.</text>
</comment>
<dbReference type="RefSeq" id="WP_191772993.1">
    <property type="nucleotide sequence ID" value="NZ_JACYFU010000001.1"/>
</dbReference>
<name>A0A927FR74_9HYPH</name>
<evidence type="ECO:0000313" key="3">
    <source>
        <dbReference type="Proteomes" id="UP000654108"/>
    </source>
</evidence>
<organism evidence="2 3">
    <name type="scientific">Devosia oryzisoli</name>
    <dbReference type="NCBI Taxonomy" id="2774138"/>
    <lineage>
        <taxon>Bacteria</taxon>
        <taxon>Pseudomonadati</taxon>
        <taxon>Pseudomonadota</taxon>
        <taxon>Alphaproteobacteria</taxon>
        <taxon>Hyphomicrobiales</taxon>
        <taxon>Devosiaceae</taxon>
        <taxon>Devosia</taxon>
    </lineage>
</organism>
<evidence type="ECO:0000313" key="2">
    <source>
        <dbReference type="EMBL" id="MBD8064745.1"/>
    </source>
</evidence>
<dbReference type="AlphaFoldDB" id="A0A927FR74"/>
<proteinExistence type="predicted"/>
<feature type="compositionally biased region" description="Low complexity" evidence="1">
    <location>
        <begin position="149"/>
        <end position="176"/>
    </location>
</feature>
<accession>A0A927FR74</accession>
<reference evidence="2" key="1">
    <citation type="submission" date="2020-09" db="EMBL/GenBank/DDBJ databases">
        <title>Genome seq and assembly of Devosia sp.</title>
        <authorList>
            <person name="Chhetri G."/>
        </authorList>
    </citation>
    <scope>NUCLEOTIDE SEQUENCE</scope>
    <source>
        <strain evidence="2">PTR5</strain>
    </source>
</reference>
<evidence type="ECO:0000256" key="1">
    <source>
        <dbReference type="SAM" id="MobiDB-lite"/>
    </source>
</evidence>